<keyword evidence="1" id="KW-0812">Transmembrane</keyword>
<protein>
    <submittedName>
        <fullName evidence="2">Uncharacterized protein</fullName>
    </submittedName>
</protein>
<organism evidence="2 3">
    <name type="scientific">Amycolatopsis nalaikhensis</name>
    <dbReference type="NCBI Taxonomy" id="715472"/>
    <lineage>
        <taxon>Bacteria</taxon>
        <taxon>Bacillati</taxon>
        <taxon>Actinomycetota</taxon>
        <taxon>Actinomycetes</taxon>
        <taxon>Pseudonocardiales</taxon>
        <taxon>Pseudonocardiaceae</taxon>
        <taxon>Amycolatopsis</taxon>
    </lineage>
</organism>
<dbReference type="EMBL" id="CP127173">
    <property type="protein sequence ID" value="WIV55461.1"/>
    <property type="molecule type" value="Genomic_DNA"/>
</dbReference>
<keyword evidence="1" id="KW-1133">Transmembrane helix</keyword>
<evidence type="ECO:0000256" key="1">
    <source>
        <dbReference type="SAM" id="Phobius"/>
    </source>
</evidence>
<evidence type="ECO:0000313" key="2">
    <source>
        <dbReference type="EMBL" id="WIV55461.1"/>
    </source>
</evidence>
<sequence>MRDEALVRPGFRERVEELVRARWHEPVIVLRLGDTDLGFAVPGRRLDGTVKGRRLVRRFFWNILRGLGGAVLYVLYLANGSGGGGKTGHPFQREIRVSGPADAQALALVDRLRGASGPWLACSPSGVAVVETGPTYADPADAPPPRILWEARKPEAPALSFRKSMLTWPDGSTFRFPLHGRAEERHLRKFLEFPDVVHWDGKP</sequence>
<proteinExistence type="predicted"/>
<dbReference type="Proteomes" id="UP001227101">
    <property type="component" value="Chromosome"/>
</dbReference>
<name>A0ABY8XIJ4_9PSEU</name>
<dbReference type="RefSeq" id="WP_285452411.1">
    <property type="nucleotide sequence ID" value="NZ_CP127173.1"/>
</dbReference>
<reference evidence="2 3" key="1">
    <citation type="submission" date="2023-06" db="EMBL/GenBank/DDBJ databases">
        <authorList>
            <person name="Oyuntsetseg B."/>
            <person name="Kim S.B."/>
        </authorList>
    </citation>
    <scope>NUCLEOTIDE SEQUENCE [LARGE SCALE GENOMIC DNA]</scope>
    <source>
        <strain evidence="2 3">2-2</strain>
    </source>
</reference>
<feature type="transmembrane region" description="Helical" evidence="1">
    <location>
        <begin position="59"/>
        <end position="78"/>
    </location>
</feature>
<accession>A0ABY8XIJ4</accession>
<keyword evidence="1" id="KW-0472">Membrane</keyword>
<gene>
    <name evidence="2" type="ORF">QP939_42690</name>
</gene>
<evidence type="ECO:0000313" key="3">
    <source>
        <dbReference type="Proteomes" id="UP001227101"/>
    </source>
</evidence>
<keyword evidence="3" id="KW-1185">Reference proteome</keyword>